<evidence type="ECO:0000256" key="9">
    <source>
        <dbReference type="ARBA" id="ARBA00022679"/>
    </source>
</evidence>
<evidence type="ECO:0000259" key="16">
    <source>
        <dbReference type="PROSITE" id="PS51163"/>
    </source>
</evidence>
<evidence type="ECO:0000313" key="17">
    <source>
        <dbReference type="EMBL" id="KAK7862952.1"/>
    </source>
</evidence>
<evidence type="ECO:0000256" key="14">
    <source>
        <dbReference type="ARBA" id="ARBA00058524"/>
    </source>
</evidence>
<evidence type="ECO:0000256" key="1">
    <source>
        <dbReference type="ARBA" id="ARBA00004173"/>
    </source>
</evidence>
<dbReference type="EMBL" id="JAZDUA010000248">
    <property type="protein sequence ID" value="KAK7862952.1"/>
    <property type="molecule type" value="Genomic_DNA"/>
</dbReference>
<keyword evidence="10" id="KW-0809">Transit peptide</keyword>
<dbReference type="GO" id="GO:0005739">
    <property type="term" value="C:mitochondrion"/>
    <property type="evidence" value="ECO:0007669"/>
    <property type="project" value="UniProtKB-SubCell"/>
</dbReference>
<comment type="function">
    <text evidence="14">Cytoplasmic and mitochondrial threonylcarbamoyl-AMP synthase required for the formation of a threonylcarbamoyl group on adenosine at position 37 (t(6)A37) in tRNAs that read codons beginning with adenine. Catalyzes the conversion of L-threonine, HCO(3)(-)/CO(2) and ATP to give threonylcarbamoyl-AMP (TC-AMP) as the acyladenylate intermediate, with the release of diphosphate. Participates in t(6)A37 formation in cytoplasmic and mitochondrial tRNAs. May regulate the activity of some transporters.</text>
</comment>
<comment type="subcellular location">
    <subcellularLocation>
        <location evidence="2">Cell membrane</location>
        <topology evidence="2">Peripheral membrane protein</topology>
    </subcellularLocation>
    <subcellularLocation>
        <location evidence="3">Cytoplasm</location>
    </subcellularLocation>
    <subcellularLocation>
        <location evidence="1">Mitochondrion</location>
    </subcellularLocation>
</comment>
<evidence type="ECO:0000256" key="2">
    <source>
        <dbReference type="ARBA" id="ARBA00004202"/>
    </source>
</evidence>
<comment type="subunit">
    <text evidence="15">Interacts with RSC1A1.</text>
</comment>
<feature type="domain" description="YrdC-like" evidence="16">
    <location>
        <begin position="39"/>
        <end position="228"/>
    </location>
</feature>
<dbReference type="FunFam" id="3.90.870.10:FF:000007">
    <property type="entry name" value="YrdC N6-threonylcarbamoyltransferase domain containing"/>
    <property type="match status" value="1"/>
</dbReference>
<comment type="similarity">
    <text evidence="4">Belongs to the SUA5 family.</text>
</comment>
<name>A0AAN9VKN9_9ORTH</name>
<dbReference type="InterPro" id="IPR006070">
    <property type="entry name" value="Sua5-like_dom"/>
</dbReference>
<evidence type="ECO:0000256" key="12">
    <source>
        <dbReference type="ARBA" id="ARBA00023136"/>
    </source>
</evidence>
<dbReference type="PANTHER" id="PTHR17490">
    <property type="entry name" value="SUA5"/>
    <property type="match status" value="1"/>
</dbReference>
<dbReference type="GO" id="GO:0000049">
    <property type="term" value="F:tRNA binding"/>
    <property type="evidence" value="ECO:0007669"/>
    <property type="project" value="TreeGrafter"/>
</dbReference>
<comment type="catalytic activity">
    <reaction evidence="13">
        <text>L-threonine + hydrogencarbonate + ATP = L-threonylcarbamoyladenylate + diphosphate + H2O</text>
        <dbReference type="Rhea" id="RHEA:36407"/>
        <dbReference type="ChEBI" id="CHEBI:15377"/>
        <dbReference type="ChEBI" id="CHEBI:17544"/>
        <dbReference type="ChEBI" id="CHEBI:30616"/>
        <dbReference type="ChEBI" id="CHEBI:33019"/>
        <dbReference type="ChEBI" id="CHEBI:57926"/>
        <dbReference type="ChEBI" id="CHEBI:73682"/>
        <dbReference type="EC" id="2.7.7.87"/>
    </reaction>
</comment>
<dbReference type="PROSITE" id="PS51163">
    <property type="entry name" value="YRDC"/>
    <property type="match status" value="1"/>
</dbReference>
<dbReference type="GO" id="GO:0006450">
    <property type="term" value="P:regulation of translational fidelity"/>
    <property type="evidence" value="ECO:0007669"/>
    <property type="project" value="TreeGrafter"/>
</dbReference>
<dbReference type="NCBIfam" id="TIGR00057">
    <property type="entry name" value="L-threonylcarbamoyladenylate synthase"/>
    <property type="match status" value="1"/>
</dbReference>
<dbReference type="GO" id="GO:0061710">
    <property type="term" value="F:L-threonylcarbamoyladenylate synthase"/>
    <property type="evidence" value="ECO:0007669"/>
    <property type="project" value="UniProtKB-EC"/>
</dbReference>
<dbReference type="InterPro" id="IPR017945">
    <property type="entry name" value="DHBP_synth_RibB-like_a/b_dom"/>
</dbReference>
<evidence type="ECO:0000256" key="4">
    <source>
        <dbReference type="ARBA" id="ARBA00007663"/>
    </source>
</evidence>
<reference evidence="17 18" key="1">
    <citation type="submission" date="2024-03" db="EMBL/GenBank/DDBJ databases">
        <title>The genome assembly and annotation of the cricket Gryllus longicercus Weissman &amp; Gray.</title>
        <authorList>
            <person name="Szrajer S."/>
            <person name="Gray D."/>
            <person name="Ylla G."/>
        </authorList>
    </citation>
    <scope>NUCLEOTIDE SEQUENCE [LARGE SCALE GENOMIC DNA]</scope>
    <source>
        <strain evidence="17">DAG 2021-001</strain>
        <tissue evidence="17">Whole body minus gut</tissue>
    </source>
</reference>
<evidence type="ECO:0000256" key="7">
    <source>
        <dbReference type="ARBA" id="ARBA00022475"/>
    </source>
</evidence>
<organism evidence="17 18">
    <name type="scientific">Gryllus longicercus</name>
    <dbReference type="NCBI Taxonomy" id="2509291"/>
    <lineage>
        <taxon>Eukaryota</taxon>
        <taxon>Metazoa</taxon>
        <taxon>Ecdysozoa</taxon>
        <taxon>Arthropoda</taxon>
        <taxon>Hexapoda</taxon>
        <taxon>Insecta</taxon>
        <taxon>Pterygota</taxon>
        <taxon>Neoptera</taxon>
        <taxon>Polyneoptera</taxon>
        <taxon>Orthoptera</taxon>
        <taxon>Ensifera</taxon>
        <taxon>Gryllidea</taxon>
        <taxon>Grylloidea</taxon>
        <taxon>Gryllidae</taxon>
        <taxon>Gryllinae</taxon>
        <taxon>Gryllus</taxon>
    </lineage>
</organism>
<keyword evidence="12" id="KW-0472">Membrane</keyword>
<dbReference type="EC" id="2.7.7.87" evidence="5"/>
<keyword evidence="18" id="KW-1185">Reference proteome</keyword>
<keyword evidence="8" id="KW-0963">Cytoplasm</keyword>
<dbReference type="InterPro" id="IPR050156">
    <property type="entry name" value="TC-AMP_synthase_SUA5"/>
</dbReference>
<dbReference type="SUPFAM" id="SSF55821">
    <property type="entry name" value="YrdC/RibB"/>
    <property type="match status" value="1"/>
</dbReference>
<evidence type="ECO:0000256" key="10">
    <source>
        <dbReference type="ARBA" id="ARBA00022946"/>
    </source>
</evidence>
<dbReference type="AlphaFoldDB" id="A0AAN9VKN9"/>
<evidence type="ECO:0000256" key="3">
    <source>
        <dbReference type="ARBA" id="ARBA00004496"/>
    </source>
</evidence>
<dbReference type="PANTHER" id="PTHR17490:SF10">
    <property type="entry name" value="THREONYLCARBAMOYL-AMP SYNTHASE"/>
    <property type="match status" value="1"/>
</dbReference>
<dbReference type="Proteomes" id="UP001378592">
    <property type="component" value="Unassembled WGS sequence"/>
</dbReference>
<keyword evidence="9" id="KW-0808">Transferase</keyword>
<proteinExistence type="inferred from homology"/>
<protein>
    <recommendedName>
        <fullName evidence="6">Threonylcarbamoyl-AMP synthase</fullName>
        <ecNumber evidence="5">2.7.7.87</ecNumber>
    </recommendedName>
</protein>
<dbReference type="GO" id="GO:0003725">
    <property type="term" value="F:double-stranded RNA binding"/>
    <property type="evidence" value="ECO:0007669"/>
    <property type="project" value="InterPro"/>
</dbReference>
<gene>
    <name evidence="17" type="ORF">R5R35_004906</name>
</gene>
<evidence type="ECO:0000256" key="6">
    <source>
        <dbReference type="ARBA" id="ARBA00015492"/>
    </source>
</evidence>
<sequence length="249" mass="27470">MRMKRLHYSLSETDRDHPDEAWTSVLWDHDGMWHSARDNELVSEACRILTAGYVIAVPTDTVYGLAALVQNTSAINSMYQIKGRDPNKPVAICLSQVEDIEKWAKVDDLPPKLLSALLPGKVTVILERKPLLNAALNPGNPKVGIRVPGSDFIRNIVDQVQQPVALTSANSSSETSSLQAEEFKHLWPHIGAVFCDDSNLKNEELRAGSTIIDLSVKGHYSVIRKGVCLAAVREKLKMFELVEGSAGLF</sequence>
<evidence type="ECO:0000256" key="15">
    <source>
        <dbReference type="ARBA" id="ARBA00063146"/>
    </source>
</evidence>
<dbReference type="Gene3D" id="3.90.870.10">
    <property type="entry name" value="DHBP synthase"/>
    <property type="match status" value="1"/>
</dbReference>
<keyword evidence="11" id="KW-0496">Mitochondrion</keyword>
<evidence type="ECO:0000313" key="18">
    <source>
        <dbReference type="Proteomes" id="UP001378592"/>
    </source>
</evidence>
<evidence type="ECO:0000256" key="8">
    <source>
        <dbReference type="ARBA" id="ARBA00022490"/>
    </source>
</evidence>
<keyword evidence="7" id="KW-1003">Cell membrane</keyword>
<evidence type="ECO:0000256" key="13">
    <source>
        <dbReference type="ARBA" id="ARBA00048366"/>
    </source>
</evidence>
<comment type="caution">
    <text evidence="17">The sequence shown here is derived from an EMBL/GenBank/DDBJ whole genome shotgun (WGS) entry which is preliminary data.</text>
</comment>
<evidence type="ECO:0000256" key="5">
    <source>
        <dbReference type="ARBA" id="ARBA00012584"/>
    </source>
</evidence>
<dbReference type="GO" id="GO:0005886">
    <property type="term" value="C:plasma membrane"/>
    <property type="evidence" value="ECO:0007669"/>
    <property type="project" value="UniProtKB-SubCell"/>
</dbReference>
<dbReference type="Pfam" id="PF01300">
    <property type="entry name" value="Sua5_yciO_yrdC"/>
    <property type="match status" value="1"/>
</dbReference>
<accession>A0AAN9VKN9</accession>
<evidence type="ECO:0000256" key="11">
    <source>
        <dbReference type="ARBA" id="ARBA00023128"/>
    </source>
</evidence>